<dbReference type="PANTHER" id="PTHR11076">
    <property type="entry name" value="DNA REPAIR POLYMERASE UMUC / TRANSFERASE FAMILY MEMBER"/>
    <property type="match status" value="1"/>
</dbReference>
<dbReference type="GO" id="GO:0003887">
    <property type="term" value="F:DNA-directed DNA polymerase activity"/>
    <property type="evidence" value="ECO:0007669"/>
    <property type="project" value="UniProtKB-KW"/>
</dbReference>
<keyword evidence="6" id="KW-0227">DNA damage</keyword>
<dbReference type="Pfam" id="PF11799">
    <property type="entry name" value="IMS_C"/>
    <property type="match status" value="1"/>
</dbReference>
<evidence type="ECO:0000256" key="9">
    <source>
        <dbReference type="ARBA" id="ARBA00023204"/>
    </source>
</evidence>
<evidence type="ECO:0000256" key="2">
    <source>
        <dbReference type="ARBA" id="ARBA00022679"/>
    </source>
</evidence>
<keyword evidence="7" id="KW-0460">Magnesium</keyword>
<evidence type="ECO:0000313" key="13">
    <source>
        <dbReference type="Proteomes" id="UP000259273"/>
    </source>
</evidence>
<dbReference type="InterPro" id="IPR017961">
    <property type="entry name" value="DNA_pol_Y-fam_little_finger"/>
</dbReference>
<evidence type="ECO:0000256" key="5">
    <source>
        <dbReference type="ARBA" id="ARBA00022723"/>
    </source>
</evidence>
<dbReference type="GO" id="GO:0042276">
    <property type="term" value="P:error-prone translesion synthesis"/>
    <property type="evidence" value="ECO:0007669"/>
    <property type="project" value="TreeGrafter"/>
</dbReference>
<evidence type="ECO:0000256" key="10">
    <source>
        <dbReference type="ARBA" id="ARBA00049244"/>
    </source>
</evidence>
<evidence type="ECO:0000256" key="7">
    <source>
        <dbReference type="ARBA" id="ARBA00022842"/>
    </source>
</evidence>
<name>A0A3C1KJJ5_9GAMM</name>
<proteinExistence type="predicted"/>
<sequence>SLSFLQQHFGKSAMYLFRASRGEDDRPVRPDRVRKSVGGERTYAQDMTSSIELYAALEDIIDLVWQRIAQQGAQGRTLTLKMKYADFRQVTRAQSLPAPIVGREQFGELARAILAGLLPVPLGVRLLGLSLSGFETPTAQATQDIAEPAPAQYPLQF</sequence>
<dbReference type="SUPFAM" id="SSF100879">
    <property type="entry name" value="Lesion bypass DNA polymerase (Y-family), little finger domain"/>
    <property type="match status" value="1"/>
</dbReference>
<keyword evidence="4" id="KW-0235">DNA replication</keyword>
<comment type="caution">
    <text evidence="12">The sequence shown here is derived from an EMBL/GenBank/DDBJ whole genome shotgun (WGS) entry which is preliminary data.</text>
</comment>
<protein>
    <recommendedName>
        <fullName evidence="1">DNA-directed DNA polymerase</fullName>
        <ecNumber evidence="1">2.7.7.7</ecNumber>
    </recommendedName>
</protein>
<dbReference type="EMBL" id="DMND01000058">
    <property type="protein sequence ID" value="HAN26795.1"/>
    <property type="molecule type" value="Genomic_DNA"/>
</dbReference>
<dbReference type="EC" id="2.7.7.7" evidence="1"/>
<reference evidence="12 13" key="1">
    <citation type="journal article" date="2018" name="Nat. Biotechnol.">
        <title>A standardized bacterial taxonomy based on genome phylogeny substantially revises the tree of life.</title>
        <authorList>
            <person name="Parks D.H."/>
            <person name="Chuvochina M."/>
            <person name="Waite D.W."/>
            <person name="Rinke C."/>
            <person name="Skarshewski A."/>
            <person name="Chaumeil P.A."/>
            <person name="Hugenholtz P."/>
        </authorList>
    </citation>
    <scope>NUCLEOTIDE SEQUENCE [LARGE SCALE GENOMIC DNA]</scope>
    <source>
        <strain evidence="12">UBA9158</strain>
    </source>
</reference>
<feature type="domain" description="DNA polymerase Y-family little finger" evidence="11">
    <location>
        <begin position="34"/>
        <end position="141"/>
    </location>
</feature>
<dbReference type="GO" id="GO:0006281">
    <property type="term" value="P:DNA repair"/>
    <property type="evidence" value="ECO:0007669"/>
    <property type="project" value="UniProtKB-KW"/>
</dbReference>
<comment type="catalytic activity">
    <reaction evidence="10">
        <text>DNA(n) + a 2'-deoxyribonucleoside 5'-triphosphate = DNA(n+1) + diphosphate</text>
        <dbReference type="Rhea" id="RHEA:22508"/>
        <dbReference type="Rhea" id="RHEA-COMP:17339"/>
        <dbReference type="Rhea" id="RHEA-COMP:17340"/>
        <dbReference type="ChEBI" id="CHEBI:33019"/>
        <dbReference type="ChEBI" id="CHEBI:61560"/>
        <dbReference type="ChEBI" id="CHEBI:173112"/>
        <dbReference type="EC" id="2.7.7.7"/>
    </reaction>
</comment>
<keyword evidence="3" id="KW-0548">Nucleotidyltransferase</keyword>
<dbReference type="InterPro" id="IPR036775">
    <property type="entry name" value="DNA_pol_Y-fam_lit_finger_sf"/>
</dbReference>
<evidence type="ECO:0000313" key="12">
    <source>
        <dbReference type="EMBL" id="HAN26795.1"/>
    </source>
</evidence>
<dbReference type="InterPro" id="IPR050116">
    <property type="entry name" value="DNA_polymerase-Y"/>
</dbReference>
<dbReference type="GO" id="GO:0003684">
    <property type="term" value="F:damaged DNA binding"/>
    <property type="evidence" value="ECO:0007669"/>
    <property type="project" value="InterPro"/>
</dbReference>
<evidence type="ECO:0000256" key="8">
    <source>
        <dbReference type="ARBA" id="ARBA00022932"/>
    </source>
</evidence>
<dbReference type="GO" id="GO:0046872">
    <property type="term" value="F:metal ion binding"/>
    <property type="evidence" value="ECO:0007669"/>
    <property type="project" value="UniProtKB-KW"/>
</dbReference>
<dbReference type="GO" id="GO:0005829">
    <property type="term" value="C:cytosol"/>
    <property type="evidence" value="ECO:0007669"/>
    <property type="project" value="TreeGrafter"/>
</dbReference>
<dbReference type="Gene3D" id="3.30.1490.100">
    <property type="entry name" value="DNA polymerase, Y-family, little finger domain"/>
    <property type="match status" value="1"/>
</dbReference>
<dbReference type="Proteomes" id="UP000259273">
    <property type="component" value="Unassembled WGS sequence"/>
</dbReference>
<dbReference type="GO" id="GO:0009432">
    <property type="term" value="P:SOS response"/>
    <property type="evidence" value="ECO:0007669"/>
    <property type="project" value="TreeGrafter"/>
</dbReference>
<evidence type="ECO:0000256" key="1">
    <source>
        <dbReference type="ARBA" id="ARBA00012417"/>
    </source>
</evidence>
<keyword evidence="5" id="KW-0479">Metal-binding</keyword>
<dbReference type="AlphaFoldDB" id="A0A3C1KJJ5"/>
<feature type="non-terminal residue" evidence="12">
    <location>
        <position position="1"/>
    </location>
</feature>
<keyword evidence="8" id="KW-0239">DNA-directed DNA polymerase</keyword>
<keyword evidence="9" id="KW-0234">DNA repair</keyword>
<dbReference type="PANTHER" id="PTHR11076:SF33">
    <property type="entry name" value="DNA POLYMERASE KAPPA"/>
    <property type="match status" value="1"/>
</dbReference>
<keyword evidence="2" id="KW-0808">Transferase</keyword>
<evidence type="ECO:0000259" key="11">
    <source>
        <dbReference type="Pfam" id="PF11799"/>
    </source>
</evidence>
<organism evidence="12 13">
    <name type="scientific">Haliea salexigens</name>
    <dbReference type="NCBI Taxonomy" id="287487"/>
    <lineage>
        <taxon>Bacteria</taxon>
        <taxon>Pseudomonadati</taxon>
        <taxon>Pseudomonadota</taxon>
        <taxon>Gammaproteobacteria</taxon>
        <taxon>Cellvibrionales</taxon>
        <taxon>Halieaceae</taxon>
        <taxon>Haliea</taxon>
    </lineage>
</organism>
<dbReference type="FunFam" id="3.30.1490.100:FF:000004">
    <property type="entry name" value="DNA polymerase IV"/>
    <property type="match status" value="1"/>
</dbReference>
<gene>
    <name evidence="12" type="ORF">DCP75_03575</name>
</gene>
<dbReference type="STRING" id="1121937.GCA_000423125_02306"/>
<accession>A0A3C1KJJ5</accession>
<evidence type="ECO:0000256" key="6">
    <source>
        <dbReference type="ARBA" id="ARBA00022763"/>
    </source>
</evidence>
<dbReference type="GO" id="GO:0006260">
    <property type="term" value="P:DNA replication"/>
    <property type="evidence" value="ECO:0007669"/>
    <property type="project" value="UniProtKB-KW"/>
</dbReference>
<evidence type="ECO:0000256" key="4">
    <source>
        <dbReference type="ARBA" id="ARBA00022705"/>
    </source>
</evidence>
<evidence type="ECO:0000256" key="3">
    <source>
        <dbReference type="ARBA" id="ARBA00022695"/>
    </source>
</evidence>